<dbReference type="AlphaFoldDB" id="A0A4Z1GEL2"/>
<evidence type="ECO:0000313" key="3">
    <source>
        <dbReference type="Proteomes" id="UP000297814"/>
    </source>
</evidence>
<keyword evidence="3" id="KW-1185">Reference proteome</keyword>
<feature type="region of interest" description="Disordered" evidence="1">
    <location>
        <begin position="29"/>
        <end position="80"/>
    </location>
</feature>
<gene>
    <name evidence="2" type="ORF">BHYA_0240g00190</name>
</gene>
<reference evidence="2 3" key="1">
    <citation type="submission" date="2017-12" db="EMBL/GenBank/DDBJ databases">
        <title>Comparative genomics of Botrytis spp.</title>
        <authorList>
            <person name="Valero-Jimenez C.A."/>
            <person name="Tapia P."/>
            <person name="Veloso J."/>
            <person name="Silva-Moreno E."/>
            <person name="Staats M."/>
            <person name="Valdes J.H."/>
            <person name="Van Kan J.A.L."/>
        </authorList>
    </citation>
    <scope>NUCLEOTIDE SEQUENCE [LARGE SCALE GENOMIC DNA]</scope>
    <source>
        <strain evidence="2 3">Bh0001</strain>
    </source>
</reference>
<sequence length="94" mass="10747">MAKFGEADDSEISLKELLETWDEEKVAQIKNRGSENQEAFEKSDKENASGWKPEMAAEEEEQEEAGDGNKKRMGRRSRRKIIIEVESEDSTLLV</sequence>
<protein>
    <submittedName>
        <fullName evidence="2">Uncharacterized protein</fullName>
    </submittedName>
</protein>
<name>A0A4Z1GEL2_9HELO</name>
<feature type="compositionally biased region" description="Acidic residues" evidence="1">
    <location>
        <begin position="56"/>
        <end position="66"/>
    </location>
</feature>
<feature type="compositionally biased region" description="Basic residues" evidence="1">
    <location>
        <begin position="71"/>
        <end position="80"/>
    </location>
</feature>
<dbReference type="Proteomes" id="UP000297814">
    <property type="component" value="Unassembled WGS sequence"/>
</dbReference>
<accession>A0A4Z1GEL2</accession>
<organism evidence="2 3">
    <name type="scientific">Botrytis hyacinthi</name>
    <dbReference type="NCBI Taxonomy" id="278943"/>
    <lineage>
        <taxon>Eukaryota</taxon>
        <taxon>Fungi</taxon>
        <taxon>Dikarya</taxon>
        <taxon>Ascomycota</taxon>
        <taxon>Pezizomycotina</taxon>
        <taxon>Leotiomycetes</taxon>
        <taxon>Helotiales</taxon>
        <taxon>Sclerotiniaceae</taxon>
        <taxon>Botrytis</taxon>
    </lineage>
</organism>
<proteinExistence type="predicted"/>
<comment type="caution">
    <text evidence="2">The sequence shown here is derived from an EMBL/GenBank/DDBJ whole genome shotgun (WGS) entry which is preliminary data.</text>
</comment>
<dbReference type="EMBL" id="PQXK01000240">
    <property type="protein sequence ID" value="TGO33559.1"/>
    <property type="molecule type" value="Genomic_DNA"/>
</dbReference>
<evidence type="ECO:0000313" key="2">
    <source>
        <dbReference type="EMBL" id="TGO33559.1"/>
    </source>
</evidence>
<feature type="compositionally biased region" description="Basic and acidic residues" evidence="1">
    <location>
        <begin position="29"/>
        <end position="47"/>
    </location>
</feature>
<evidence type="ECO:0000256" key="1">
    <source>
        <dbReference type="SAM" id="MobiDB-lite"/>
    </source>
</evidence>